<evidence type="ECO:0000259" key="3">
    <source>
        <dbReference type="PROSITE" id="PS50041"/>
    </source>
</evidence>
<reference evidence="4" key="1">
    <citation type="submission" date="2021-01" db="UniProtKB">
        <authorList>
            <consortium name="EnsemblMetazoa"/>
        </authorList>
    </citation>
    <scope>IDENTIFICATION</scope>
</reference>
<evidence type="ECO:0000256" key="1">
    <source>
        <dbReference type="ARBA" id="ARBA00023157"/>
    </source>
</evidence>
<dbReference type="PROSITE" id="PS50041">
    <property type="entry name" value="C_TYPE_LECTIN_2"/>
    <property type="match status" value="1"/>
</dbReference>
<dbReference type="PROSITE" id="PS00615">
    <property type="entry name" value="C_TYPE_LECTIN_1"/>
    <property type="match status" value="1"/>
</dbReference>
<name>A0A7M7QBV1_NASVI</name>
<dbReference type="InParanoid" id="A0A7M7QBV1"/>
<dbReference type="Gene3D" id="3.10.100.10">
    <property type="entry name" value="Mannose-Binding Protein A, subunit A"/>
    <property type="match status" value="1"/>
</dbReference>
<dbReference type="OrthoDB" id="441660at2759"/>
<protein>
    <recommendedName>
        <fullName evidence="3">C-type lectin domain-containing protein</fullName>
    </recommendedName>
</protein>
<dbReference type="FunCoup" id="A0A7M7QBV1">
    <property type="interactions" value="2"/>
</dbReference>
<dbReference type="PANTHER" id="PTHR22803">
    <property type="entry name" value="MANNOSE, PHOSPHOLIPASE, LECTIN RECEPTOR RELATED"/>
    <property type="match status" value="1"/>
</dbReference>
<dbReference type="EnsemblMetazoa" id="XM_031929193">
    <property type="protein sequence ID" value="XP_031785053"/>
    <property type="gene ID" value="LOC100121639"/>
</dbReference>
<dbReference type="InterPro" id="IPR050111">
    <property type="entry name" value="C-type_lectin/snaclec_domain"/>
</dbReference>
<dbReference type="SMR" id="A0A7M7QBV1"/>
<dbReference type="InterPro" id="IPR016186">
    <property type="entry name" value="C-type_lectin-like/link_sf"/>
</dbReference>
<accession>A0A7M7QBV1</accession>
<dbReference type="SUPFAM" id="SSF56436">
    <property type="entry name" value="C-type lectin-like"/>
    <property type="match status" value="1"/>
</dbReference>
<dbReference type="CDD" id="cd00037">
    <property type="entry name" value="CLECT"/>
    <property type="match status" value="1"/>
</dbReference>
<dbReference type="Proteomes" id="UP000002358">
    <property type="component" value="Chromosome 4"/>
</dbReference>
<keyword evidence="1" id="KW-1015">Disulfide bond</keyword>
<dbReference type="SMART" id="SM00034">
    <property type="entry name" value="CLECT"/>
    <property type="match status" value="1"/>
</dbReference>
<sequence>MTEIINNKWHFTHKNHASNPALLVLFCFFLFIFTTTYHVYCTASASSHFLHFPTPIRNAKKRQLDTVKQPPLLQQRDNPSPFRFTFDENVRLESVENELTYDCPNCADETISAGTMRWTMPLLKLGEKRYYLGIFFKANWYRAAQYCRYHGMHLASISSQEDNDKLEKHIKDFGLGHEHFWTSGTDQGEEGTFFWMANGRPVTFENWNTGEPNNFRYENGEEEHCLELWNRDGKGLKWNDSPCSFETFFVCEVQ</sequence>
<dbReference type="InterPro" id="IPR018378">
    <property type="entry name" value="C-type_lectin_CS"/>
</dbReference>
<feature type="transmembrane region" description="Helical" evidence="2">
    <location>
        <begin position="21"/>
        <end position="40"/>
    </location>
</feature>
<gene>
    <name evidence="4" type="primary">100121639</name>
</gene>
<feature type="domain" description="C-type lectin" evidence="3">
    <location>
        <begin position="125"/>
        <end position="252"/>
    </location>
</feature>
<proteinExistence type="predicted"/>
<dbReference type="InterPro" id="IPR016187">
    <property type="entry name" value="CTDL_fold"/>
</dbReference>
<dbReference type="Pfam" id="PF00059">
    <property type="entry name" value="Lectin_C"/>
    <property type="match status" value="1"/>
</dbReference>
<keyword evidence="5" id="KW-1185">Reference proteome</keyword>
<organism evidence="4 5">
    <name type="scientific">Nasonia vitripennis</name>
    <name type="common">Parasitic wasp</name>
    <dbReference type="NCBI Taxonomy" id="7425"/>
    <lineage>
        <taxon>Eukaryota</taxon>
        <taxon>Metazoa</taxon>
        <taxon>Ecdysozoa</taxon>
        <taxon>Arthropoda</taxon>
        <taxon>Hexapoda</taxon>
        <taxon>Insecta</taxon>
        <taxon>Pterygota</taxon>
        <taxon>Neoptera</taxon>
        <taxon>Endopterygota</taxon>
        <taxon>Hymenoptera</taxon>
        <taxon>Apocrita</taxon>
        <taxon>Proctotrupomorpha</taxon>
        <taxon>Chalcidoidea</taxon>
        <taxon>Pteromalidae</taxon>
        <taxon>Pteromalinae</taxon>
        <taxon>Nasonia</taxon>
    </lineage>
</organism>
<dbReference type="AlphaFoldDB" id="A0A7M7QBV1"/>
<keyword evidence="2" id="KW-1133">Transmembrane helix</keyword>
<keyword evidence="2" id="KW-0472">Membrane</keyword>
<evidence type="ECO:0000313" key="5">
    <source>
        <dbReference type="Proteomes" id="UP000002358"/>
    </source>
</evidence>
<evidence type="ECO:0000256" key="2">
    <source>
        <dbReference type="SAM" id="Phobius"/>
    </source>
</evidence>
<evidence type="ECO:0000313" key="4">
    <source>
        <dbReference type="EnsemblMetazoa" id="XP_031785053"/>
    </source>
</evidence>
<keyword evidence="2" id="KW-0812">Transmembrane</keyword>
<dbReference type="InterPro" id="IPR001304">
    <property type="entry name" value="C-type_lectin-like"/>
</dbReference>